<evidence type="ECO:0000313" key="2">
    <source>
        <dbReference type="EMBL" id="KMY28967.1"/>
    </source>
</evidence>
<evidence type="ECO:0000256" key="1">
    <source>
        <dbReference type="ARBA" id="ARBA00007378"/>
    </source>
</evidence>
<protein>
    <submittedName>
        <fullName evidence="2">Organic hydroperoxide resistance protein</fullName>
    </submittedName>
</protein>
<dbReference type="RefSeq" id="WP_049667871.1">
    <property type="nucleotide sequence ID" value="NZ_CP158849.1"/>
</dbReference>
<dbReference type="STRING" id="582475.ACZ11_17715"/>
<accession>A0A0K9F442</accession>
<comment type="similarity">
    <text evidence="1">Belongs to the OsmC/Ohr family.</text>
</comment>
<reference evidence="4" key="2">
    <citation type="submission" date="2015-07" db="EMBL/GenBank/DDBJ databases">
        <authorList>
            <consortium name="Consortium for Microbial Forensics and Genomics (microFORGE)"/>
            <person name="Knight B.M."/>
            <person name="Roberts D.P."/>
            <person name="Lin D."/>
            <person name="Hari K."/>
            <person name="Fletcher J."/>
            <person name="Melcher U."/>
            <person name="Blagden T."/>
            <person name="Winegar R.A."/>
        </authorList>
    </citation>
    <scope>NUCLEOTIDE SEQUENCE [LARGE SCALE GENOMIC DNA]</scope>
    <source>
        <strain evidence="4">DSM 23493</strain>
    </source>
</reference>
<dbReference type="Proteomes" id="UP000232101">
    <property type="component" value="Unassembled WGS sequence"/>
</dbReference>
<dbReference type="EMBL" id="LFXJ01000010">
    <property type="protein sequence ID" value="KMY28967.1"/>
    <property type="molecule type" value="Genomic_DNA"/>
</dbReference>
<organism evidence="2 4">
    <name type="scientific">Lysinibacillus xylanilyticus</name>
    <dbReference type="NCBI Taxonomy" id="582475"/>
    <lineage>
        <taxon>Bacteria</taxon>
        <taxon>Bacillati</taxon>
        <taxon>Bacillota</taxon>
        <taxon>Bacilli</taxon>
        <taxon>Bacillales</taxon>
        <taxon>Bacillaceae</taxon>
        <taxon>Lysinibacillus</taxon>
    </lineage>
</organism>
<dbReference type="InterPro" id="IPR019953">
    <property type="entry name" value="OHR"/>
</dbReference>
<evidence type="ECO:0000313" key="5">
    <source>
        <dbReference type="Proteomes" id="UP000232101"/>
    </source>
</evidence>
<reference evidence="3 5" key="3">
    <citation type="submission" date="2017-11" db="EMBL/GenBank/DDBJ databases">
        <title>Bacterial isolate from king chilli rhizosphere.</title>
        <authorList>
            <person name="Takhelmayum P."/>
            <person name="Sarangthem I."/>
        </authorList>
    </citation>
    <scope>NUCLEOTIDE SEQUENCE [LARGE SCALE GENOMIC DNA]</scope>
    <source>
        <strain evidence="3">T26</strain>
        <strain evidence="5">t26</strain>
    </source>
</reference>
<dbReference type="Gene3D" id="3.30.300.20">
    <property type="match status" value="1"/>
</dbReference>
<dbReference type="EMBL" id="PHQY01000695">
    <property type="protein sequence ID" value="PJO40839.1"/>
    <property type="molecule type" value="Genomic_DNA"/>
</dbReference>
<name>A0A0K9F442_9BACI</name>
<dbReference type="GO" id="GO:0006979">
    <property type="term" value="P:response to oxidative stress"/>
    <property type="evidence" value="ECO:0007669"/>
    <property type="project" value="InterPro"/>
</dbReference>
<dbReference type="OrthoDB" id="9797508at2"/>
<dbReference type="NCBIfam" id="TIGR03561">
    <property type="entry name" value="organ_hyd_perox"/>
    <property type="match status" value="1"/>
</dbReference>
<dbReference type="InterPro" id="IPR036102">
    <property type="entry name" value="OsmC/Ohrsf"/>
</dbReference>
<reference evidence="2" key="1">
    <citation type="submission" date="2015-07" db="EMBL/GenBank/DDBJ databases">
        <title>MeaNS - Measles Nucleotide Surveillance Program.</title>
        <authorList>
            <person name="Tran T."/>
            <person name="Druce J."/>
        </authorList>
    </citation>
    <scope>NUCLEOTIDE SEQUENCE</scope>
    <source>
        <strain evidence="2">DSM 23493</strain>
    </source>
</reference>
<evidence type="ECO:0000313" key="4">
    <source>
        <dbReference type="Proteomes" id="UP000037326"/>
    </source>
</evidence>
<dbReference type="InterPro" id="IPR003718">
    <property type="entry name" value="OsmC/Ohr_fam"/>
</dbReference>
<proteinExistence type="inferred from homology"/>
<comment type="caution">
    <text evidence="2">The sequence shown here is derived from an EMBL/GenBank/DDBJ whole genome shotgun (WGS) entry which is preliminary data.</text>
</comment>
<dbReference type="AlphaFoldDB" id="A0A0K9F442"/>
<gene>
    <name evidence="2" type="ORF">ACZ11_17715</name>
    <name evidence="3" type="ORF">CWD94_26055</name>
</gene>
<dbReference type="PANTHER" id="PTHR33797">
    <property type="entry name" value="ORGANIC HYDROPEROXIDE RESISTANCE PROTEIN-LIKE"/>
    <property type="match status" value="1"/>
</dbReference>
<dbReference type="GeneID" id="96600062"/>
<dbReference type="InterPro" id="IPR015946">
    <property type="entry name" value="KH_dom-like_a/b"/>
</dbReference>
<dbReference type="Proteomes" id="UP000037326">
    <property type="component" value="Unassembled WGS sequence"/>
</dbReference>
<sequence length="134" mass="14482">MKELYTTTMINNGGRNGKSYAEDQSLSLNIAPPGSKLADVTNPEQLFAAGYSACFNSALDLIKRQKKIQGASTIKATVKLMEQAAFDYVLAVDIEGHIEGLSIEEAQQLLEITHTVCPYSKATMGNINVTIKAV</sequence>
<evidence type="ECO:0000313" key="3">
    <source>
        <dbReference type="EMBL" id="PJO40839.1"/>
    </source>
</evidence>
<dbReference type="SUPFAM" id="SSF82784">
    <property type="entry name" value="OsmC-like"/>
    <property type="match status" value="1"/>
</dbReference>
<dbReference type="PANTHER" id="PTHR33797:SF2">
    <property type="entry name" value="ORGANIC HYDROPEROXIDE RESISTANCE PROTEIN-LIKE"/>
    <property type="match status" value="1"/>
</dbReference>
<dbReference type="Pfam" id="PF02566">
    <property type="entry name" value="OsmC"/>
    <property type="match status" value="1"/>
</dbReference>
<dbReference type="PATRIC" id="fig|582475.4.peg.2586"/>